<comment type="caution">
    <text evidence="2">The sequence shown here is derived from an EMBL/GenBank/DDBJ whole genome shotgun (WGS) entry which is preliminary data.</text>
</comment>
<dbReference type="RefSeq" id="WP_151505203.1">
    <property type="nucleotide sequence ID" value="NZ_VXLD01000014.1"/>
</dbReference>
<dbReference type="Pfam" id="PF13392">
    <property type="entry name" value="HNH_3"/>
    <property type="match status" value="1"/>
</dbReference>
<evidence type="ECO:0000313" key="3">
    <source>
        <dbReference type="Proteomes" id="UP000325788"/>
    </source>
</evidence>
<dbReference type="Gene3D" id="3.90.75.20">
    <property type="match status" value="1"/>
</dbReference>
<evidence type="ECO:0000313" key="2">
    <source>
        <dbReference type="EMBL" id="KAB1852258.1"/>
    </source>
</evidence>
<reference evidence="2 3" key="1">
    <citation type="submission" date="2019-09" db="EMBL/GenBank/DDBJ databases">
        <title>Draft genome sequence of Acinetobacter tandoii W4-4-4 isolated from environmental water sample.</title>
        <authorList>
            <person name="Wee S.K."/>
            <person name="Yan B."/>
            <person name="Mustaffa S.B."/>
            <person name="Yap E.P.H."/>
        </authorList>
    </citation>
    <scope>NUCLEOTIDE SEQUENCE [LARGE SCALE GENOMIC DNA]</scope>
    <source>
        <strain evidence="2 3">W4-4-4</strain>
    </source>
</reference>
<dbReference type="EMBL" id="VXLD01000014">
    <property type="protein sequence ID" value="KAB1852258.1"/>
    <property type="molecule type" value="Genomic_DNA"/>
</dbReference>
<dbReference type="InterPro" id="IPR003615">
    <property type="entry name" value="HNH_nuc"/>
</dbReference>
<gene>
    <name evidence="2" type="ORF">F4W09_14760</name>
</gene>
<keyword evidence="2" id="KW-0378">Hydrolase</keyword>
<dbReference type="GO" id="GO:0004519">
    <property type="term" value="F:endonuclease activity"/>
    <property type="evidence" value="ECO:0007669"/>
    <property type="project" value="UniProtKB-KW"/>
</dbReference>
<keyword evidence="2" id="KW-0540">Nuclease</keyword>
<evidence type="ECO:0000259" key="1">
    <source>
        <dbReference type="Pfam" id="PF13392"/>
    </source>
</evidence>
<dbReference type="SUPFAM" id="SSF54060">
    <property type="entry name" value="His-Me finger endonucleases"/>
    <property type="match status" value="1"/>
</dbReference>
<proteinExistence type="predicted"/>
<organism evidence="2 3">
    <name type="scientific">Acinetobacter tandoii</name>
    <dbReference type="NCBI Taxonomy" id="202954"/>
    <lineage>
        <taxon>Bacteria</taxon>
        <taxon>Pseudomonadati</taxon>
        <taxon>Pseudomonadota</taxon>
        <taxon>Gammaproteobacteria</taxon>
        <taxon>Moraxellales</taxon>
        <taxon>Moraxellaceae</taxon>
        <taxon>Acinetobacter</taxon>
    </lineage>
</organism>
<sequence>MPKGTAIKYTTEQLDFIKSNCLLGRRELTQKVNEVFNTTFTVDQISSLCKRNKWNTGRTGCFEKGSKPWNTGTKGICKPNSGNFKAGQIAWNKKPIGYERICSKDGYVLIKTAEPNVFDLKHRVIWENTHGPIPKNQVLAFKNQDKTDCRLENLILMSRADMVRYNQSYQKLANPENNESCLLMAKIKNRKYELIKEVTLWPV</sequence>
<dbReference type="InterPro" id="IPR044925">
    <property type="entry name" value="His-Me_finger_sf"/>
</dbReference>
<protein>
    <submittedName>
        <fullName evidence="2">HNH endonuclease</fullName>
    </submittedName>
</protein>
<dbReference type="Proteomes" id="UP000325788">
    <property type="component" value="Unassembled WGS sequence"/>
</dbReference>
<dbReference type="AlphaFoldDB" id="A0A5N4W6R3"/>
<name>A0A5N4W6R3_9GAMM</name>
<feature type="domain" description="HNH nuclease" evidence="1">
    <location>
        <begin position="120"/>
        <end position="161"/>
    </location>
</feature>
<accession>A0A5N4W6R3</accession>
<keyword evidence="2" id="KW-0255">Endonuclease</keyword>